<dbReference type="InterPro" id="IPR034163">
    <property type="entry name" value="Aspergillopepsin-like_cat_dom"/>
</dbReference>
<feature type="active site" evidence="5">
    <location>
        <position position="151"/>
    </location>
</feature>
<comment type="caution">
    <text evidence="10">The sequence shown here is derived from an EMBL/GenBank/DDBJ whole genome shotgun (WGS) entry which is preliminary data.</text>
</comment>
<dbReference type="CDD" id="cd06097">
    <property type="entry name" value="Aspergillopepsin_like"/>
    <property type="match status" value="1"/>
</dbReference>
<dbReference type="OrthoDB" id="2747330at2759"/>
<dbReference type="HOGENOM" id="CLU_013253_0_1_1"/>
<dbReference type="GO" id="GO:0006508">
    <property type="term" value="P:proteolysis"/>
    <property type="evidence" value="ECO:0007669"/>
    <property type="project" value="UniProtKB-KW"/>
</dbReference>
<dbReference type="EMBL" id="CABT02000015">
    <property type="protein sequence ID" value="CCC10997.1"/>
    <property type="molecule type" value="Genomic_DNA"/>
</dbReference>
<dbReference type="GO" id="GO:0004190">
    <property type="term" value="F:aspartic-type endopeptidase activity"/>
    <property type="evidence" value="ECO:0007669"/>
    <property type="project" value="UniProtKB-KW"/>
</dbReference>
<protein>
    <submittedName>
        <fullName evidence="10">WGS project CABT00000000 data, contig 2.15</fullName>
    </submittedName>
</protein>
<evidence type="ECO:0000256" key="7">
    <source>
        <dbReference type="RuleBase" id="RU000454"/>
    </source>
</evidence>
<dbReference type="PANTHER" id="PTHR47966">
    <property type="entry name" value="BETA-SITE APP-CLEAVING ENZYME, ISOFORM A-RELATED"/>
    <property type="match status" value="1"/>
</dbReference>
<dbReference type="InterPro" id="IPR033121">
    <property type="entry name" value="PEPTIDASE_A1"/>
</dbReference>
<dbReference type="SUPFAM" id="SSF50630">
    <property type="entry name" value="Acid proteases"/>
    <property type="match status" value="1"/>
</dbReference>
<evidence type="ECO:0000259" key="9">
    <source>
        <dbReference type="PROSITE" id="PS51767"/>
    </source>
</evidence>
<keyword evidence="3 7" id="KW-0064">Aspartyl protease</keyword>
<dbReference type="VEuPathDB" id="FungiDB:SMAC_08793"/>
<evidence type="ECO:0000256" key="3">
    <source>
        <dbReference type="ARBA" id="ARBA00022750"/>
    </source>
</evidence>
<dbReference type="Gene3D" id="2.40.70.10">
    <property type="entry name" value="Acid Proteases"/>
    <property type="match status" value="2"/>
</dbReference>
<comment type="similarity">
    <text evidence="1 7">Belongs to the peptidase A1 family.</text>
</comment>
<dbReference type="GeneID" id="10802768"/>
<dbReference type="PANTHER" id="PTHR47966:SF2">
    <property type="entry name" value="ASPERGILLOPEPSIN-1-RELATED"/>
    <property type="match status" value="1"/>
</dbReference>
<dbReference type="Pfam" id="PF00026">
    <property type="entry name" value="Asp"/>
    <property type="match status" value="1"/>
</dbReference>
<evidence type="ECO:0000256" key="6">
    <source>
        <dbReference type="PIRSR" id="PIRSR601461-2"/>
    </source>
</evidence>
<name>F7VZP8_SORMK</name>
<sequence>MVALTNLLLTTVLASAGLGSALPPRIGNTVIEAREPSEVPPLPLSSRKYTVSQKHNPNYKFNGAVSVYKTYLKYGAKVPDYLVQAVAVHFGVSTDDVLNRVFTHSKAPAPDQRRRRDRGSAAAVPIDKYDVAYVTPVSIGTPAQTLNLDFDTGSSDLWVFSSSLPLAQISGQEVYSPNTSTTAKLLSGASWSITYGDGSASRGNVYLDRVTIGGLVVQDQAVETAQQVSQSFTAETAIDGLVGLGFSSLNTVSPTAQKTWFDNVKSKLDAPLFAVDLKFNAAGTYDFGFIDPAKHTGNFTYVPVNTNPGYWTWTSTGYQVGSAPFVSQPIVNIADTGTTLVYLPNAILQAYYKQIAGAQNSRSYGGWVFPCATTIPDFTFGVTADAKITIPGRFINYGPVTDGSATCFGGLQSSAGVGINIFGDVALKAAYVVFNGGETPTLGWASKPV</sequence>
<feature type="domain" description="Peptidase A1" evidence="9">
    <location>
        <begin position="133"/>
        <end position="445"/>
    </location>
</feature>
<keyword evidence="11" id="KW-1185">Reference proteome</keyword>
<keyword evidence="4 7" id="KW-0378">Hydrolase</keyword>
<organism evidence="10 11">
    <name type="scientific">Sordaria macrospora (strain ATCC MYA-333 / DSM 997 / K(L3346) / K-hell)</name>
    <dbReference type="NCBI Taxonomy" id="771870"/>
    <lineage>
        <taxon>Eukaryota</taxon>
        <taxon>Fungi</taxon>
        <taxon>Dikarya</taxon>
        <taxon>Ascomycota</taxon>
        <taxon>Pezizomycotina</taxon>
        <taxon>Sordariomycetes</taxon>
        <taxon>Sordariomycetidae</taxon>
        <taxon>Sordariales</taxon>
        <taxon>Sordariaceae</taxon>
        <taxon>Sordaria</taxon>
    </lineage>
</organism>
<proteinExistence type="inferred from homology"/>
<dbReference type="OMA" id="PGRFINY"/>
<dbReference type="Proteomes" id="UP000001881">
    <property type="component" value="Unassembled WGS sequence"/>
</dbReference>
<evidence type="ECO:0000256" key="8">
    <source>
        <dbReference type="SAM" id="SignalP"/>
    </source>
</evidence>
<keyword evidence="6" id="KW-1015">Disulfide bond</keyword>
<dbReference type="FunFam" id="2.40.70.10:FF:000026">
    <property type="entry name" value="Endothiapepsin"/>
    <property type="match status" value="1"/>
</dbReference>
<dbReference type="AlphaFoldDB" id="F7VZP8"/>
<dbReference type="InParanoid" id="F7VZP8"/>
<feature type="chain" id="PRO_5003364024" evidence="8">
    <location>
        <begin position="22"/>
        <end position="449"/>
    </location>
</feature>
<evidence type="ECO:0000313" key="10">
    <source>
        <dbReference type="EMBL" id="CCC10997.1"/>
    </source>
</evidence>
<dbReference type="eggNOG" id="KOG1339">
    <property type="taxonomic scope" value="Eukaryota"/>
</dbReference>
<dbReference type="PROSITE" id="PS00141">
    <property type="entry name" value="ASP_PROTEASE"/>
    <property type="match status" value="1"/>
</dbReference>
<feature type="active site" evidence="5">
    <location>
        <position position="335"/>
    </location>
</feature>
<feature type="signal peptide" evidence="8">
    <location>
        <begin position="1"/>
        <end position="21"/>
    </location>
</feature>
<evidence type="ECO:0000256" key="4">
    <source>
        <dbReference type="ARBA" id="ARBA00022801"/>
    </source>
</evidence>
<evidence type="ECO:0000256" key="2">
    <source>
        <dbReference type="ARBA" id="ARBA00022670"/>
    </source>
</evidence>
<evidence type="ECO:0000256" key="5">
    <source>
        <dbReference type="PIRSR" id="PIRSR601461-1"/>
    </source>
</evidence>
<dbReference type="InterPro" id="IPR021109">
    <property type="entry name" value="Peptidase_aspartic_dom_sf"/>
</dbReference>
<dbReference type="PRINTS" id="PR00792">
    <property type="entry name" value="PEPSIN"/>
</dbReference>
<dbReference type="RefSeq" id="XP_003345439.1">
    <property type="nucleotide sequence ID" value="XM_003345391.1"/>
</dbReference>
<feature type="disulfide bond" evidence="6">
    <location>
        <begin position="371"/>
        <end position="407"/>
    </location>
</feature>
<dbReference type="PROSITE" id="PS51767">
    <property type="entry name" value="PEPTIDASE_A1"/>
    <property type="match status" value="1"/>
</dbReference>
<dbReference type="InterPro" id="IPR001461">
    <property type="entry name" value="Aspartic_peptidase_A1"/>
</dbReference>
<evidence type="ECO:0000256" key="1">
    <source>
        <dbReference type="ARBA" id="ARBA00007447"/>
    </source>
</evidence>
<evidence type="ECO:0000313" key="11">
    <source>
        <dbReference type="Proteomes" id="UP000001881"/>
    </source>
</evidence>
<accession>F7VZP8</accession>
<keyword evidence="8" id="KW-0732">Signal</keyword>
<dbReference type="MEROPS" id="A01.044"/>
<dbReference type="KEGG" id="smp:10802768"/>
<dbReference type="FunFam" id="2.40.70.10:FF:000024">
    <property type="entry name" value="Endothiapepsin"/>
    <property type="match status" value="1"/>
</dbReference>
<reference evidence="10 11" key="1">
    <citation type="journal article" date="2010" name="PLoS Genet.">
        <title>De novo assembly of a 40 Mb eukaryotic genome from short sequence reads: Sordaria macrospora, a model organism for fungal morphogenesis.</title>
        <authorList>
            <person name="Nowrousian M."/>
            <person name="Stajich J."/>
            <person name="Chu M."/>
            <person name="Engh I."/>
            <person name="Espagne E."/>
            <person name="Halliday K."/>
            <person name="Kamerewerd J."/>
            <person name="Kempken F."/>
            <person name="Knab B."/>
            <person name="Kuo H.C."/>
            <person name="Osiewacz H.D."/>
            <person name="Poeggeler S."/>
            <person name="Read N."/>
            <person name="Seiler S."/>
            <person name="Smith K."/>
            <person name="Zickler D."/>
            <person name="Kueck U."/>
            <person name="Freitag M."/>
        </authorList>
    </citation>
    <scope>NUCLEOTIDE SEQUENCE [LARGE SCALE GENOMIC DNA]</scope>
    <source>
        <strain evidence="11">ATCC MYA-333 / DSM 997 / K(L3346) / K-hell</strain>
        <tissue evidence="10">Mycelium</tissue>
    </source>
</reference>
<dbReference type="InterPro" id="IPR001969">
    <property type="entry name" value="Aspartic_peptidase_AS"/>
</dbReference>
<keyword evidence="2 7" id="KW-0645">Protease</keyword>
<gene>
    <name evidence="10" type="ORF">SMAC_08793</name>
</gene>